<accession>A0ABR9MXJ5</accession>
<evidence type="ECO:0000313" key="2">
    <source>
        <dbReference type="EMBL" id="MBE1876119.1"/>
    </source>
</evidence>
<dbReference type="Proteomes" id="UP000625527">
    <property type="component" value="Unassembled WGS sequence"/>
</dbReference>
<reference evidence="2 3" key="1">
    <citation type="submission" date="2020-10" db="EMBL/GenBank/DDBJ databases">
        <title>Myceligenerans pegani sp. nov., an endophytic actinomycete isolated from Peganum harmala L. in Xinjiang, China.</title>
        <authorList>
            <person name="Xin L."/>
        </authorList>
    </citation>
    <scope>NUCLEOTIDE SEQUENCE [LARGE SCALE GENOMIC DNA]</scope>
    <source>
        <strain evidence="2 3">TRM65318</strain>
    </source>
</reference>
<sequence>MSTTENSRIEGRARREAADHLRFVRLTRTSRVSAHEVLWEAAAMAARRAAWSLPGALEEARVQARAFRLLNASWSRLMDRHDRARKARVAERALRAREADRGPATLSPAAAARPRATEHRAREGAAGMDGP</sequence>
<proteinExistence type="predicted"/>
<dbReference type="EMBL" id="JADAQT010000078">
    <property type="protein sequence ID" value="MBE1876119.1"/>
    <property type="molecule type" value="Genomic_DNA"/>
</dbReference>
<dbReference type="RefSeq" id="WP_192862680.1">
    <property type="nucleotide sequence ID" value="NZ_JADAQT010000078.1"/>
</dbReference>
<comment type="caution">
    <text evidence="2">The sequence shown here is derived from an EMBL/GenBank/DDBJ whole genome shotgun (WGS) entry which is preliminary data.</text>
</comment>
<protein>
    <submittedName>
        <fullName evidence="2">Uncharacterized protein</fullName>
    </submittedName>
</protein>
<name>A0ABR9MXJ5_9MICO</name>
<evidence type="ECO:0000256" key="1">
    <source>
        <dbReference type="SAM" id="MobiDB-lite"/>
    </source>
</evidence>
<keyword evidence="3" id="KW-1185">Reference proteome</keyword>
<gene>
    <name evidence="2" type="ORF">IHE71_10410</name>
</gene>
<organism evidence="2 3">
    <name type="scientific">Myceligenerans pegani</name>
    <dbReference type="NCBI Taxonomy" id="2776917"/>
    <lineage>
        <taxon>Bacteria</taxon>
        <taxon>Bacillati</taxon>
        <taxon>Actinomycetota</taxon>
        <taxon>Actinomycetes</taxon>
        <taxon>Micrococcales</taxon>
        <taxon>Promicromonosporaceae</taxon>
        <taxon>Myceligenerans</taxon>
    </lineage>
</organism>
<evidence type="ECO:0000313" key="3">
    <source>
        <dbReference type="Proteomes" id="UP000625527"/>
    </source>
</evidence>
<feature type="region of interest" description="Disordered" evidence="1">
    <location>
        <begin position="93"/>
        <end position="131"/>
    </location>
</feature>